<name>A0A2H3JAB5_WOLCO</name>
<organism evidence="2 3">
    <name type="scientific">Wolfiporia cocos (strain MD-104)</name>
    <name type="common">Brown rot fungus</name>
    <dbReference type="NCBI Taxonomy" id="742152"/>
    <lineage>
        <taxon>Eukaryota</taxon>
        <taxon>Fungi</taxon>
        <taxon>Dikarya</taxon>
        <taxon>Basidiomycota</taxon>
        <taxon>Agaricomycotina</taxon>
        <taxon>Agaricomycetes</taxon>
        <taxon>Polyporales</taxon>
        <taxon>Phaeolaceae</taxon>
        <taxon>Wolfiporia</taxon>
    </lineage>
</organism>
<dbReference type="AlphaFoldDB" id="A0A2H3JAB5"/>
<proteinExistence type="predicted"/>
<dbReference type="EMBL" id="KB467943">
    <property type="protein sequence ID" value="PCH38861.1"/>
    <property type="molecule type" value="Genomic_DNA"/>
</dbReference>
<evidence type="ECO:0000256" key="1">
    <source>
        <dbReference type="SAM" id="MobiDB-lite"/>
    </source>
</evidence>
<sequence length="138" mass="15958">MLHESMLQAALHEAVTQDKNRKLQLINFQVTMVLQNVYMQKVQTQLHVKEVASQKKPEWKISEEQRKAWNAAWGQEFTAVIHVYDAECLQAKAEGRKKRWLKPKPQGIEKPIPHQTQTMGDSDSDEEGSGKDEDDEME</sequence>
<feature type="compositionally biased region" description="Acidic residues" evidence="1">
    <location>
        <begin position="122"/>
        <end position="138"/>
    </location>
</feature>
<evidence type="ECO:0000313" key="3">
    <source>
        <dbReference type="Proteomes" id="UP000218811"/>
    </source>
</evidence>
<protein>
    <submittedName>
        <fullName evidence="2">Uncharacterized protein</fullName>
    </submittedName>
</protein>
<feature type="region of interest" description="Disordered" evidence="1">
    <location>
        <begin position="95"/>
        <end position="138"/>
    </location>
</feature>
<dbReference type="Proteomes" id="UP000218811">
    <property type="component" value="Unassembled WGS sequence"/>
</dbReference>
<gene>
    <name evidence="2" type="ORF">WOLCODRAFT_158398</name>
</gene>
<keyword evidence="3" id="KW-1185">Reference proteome</keyword>
<evidence type="ECO:0000313" key="2">
    <source>
        <dbReference type="EMBL" id="PCH38861.1"/>
    </source>
</evidence>
<reference evidence="2 3" key="1">
    <citation type="journal article" date="2012" name="Science">
        <title>The Paleozoic origin of enzymatic lignin decomposition reconstructed from 31 fungal genomes.</title>
        <authorList>
            <person name="Floudas D."/>
            <person name="Binder M."/>
            <person name="Riley R."/>
            <person name="Barry K."/>
            <person name="Blanchette R.A."/>
            <person name="Henrissat B."/>
            <person name="Martinez A.T."/>
            <person name="Otillar R."/>
            <person name="Spatafora J.W."/>
            <person name="Yadav J.S."/>
            <person name="Aerts A."/>
            <person name="Benoit I."/>
            <person name="Boyd A."/>
            <person name="Carlson A."/>
            <person name="Copeland A."/>
            <person name="Coutinho P.M."/>
            <person name="de Vries R.P."/>
            <person name="Ferreira P."/>
            <person name="Findley K."/>
            <person name="Foster B."/>
            <person name="Gaskell J."/>
            <person name="Glotzer D."/>
            <person name="Gorecki P."/>
            <person name="Heitman J."/>
            <person name="Hesse C."/>
            <person name="Hori C."/>
            <person name="Igarashi K."/>
            <person name="Jurgens J.A."/>
            <person name="Kallen N."/>
            <person name="Kersten P."/>
            <person name="Kohler A."/>
            <person name="Kuees U."/>
            <person name="Kumar T.K.A."/>
            <person name="Kuo A."/>
            <person name="LaButti K."/>
            <person name="Larrondo L.F."/>
            <person name="Lindquist E."/>
            <person name="Ling A."/>
            <person name="Lombard V."/>
            <person name="Lucas S."/>
            <person name="Lundell T."/>
            <person name="Martin R."/>
            <person name="McLaughlin D.J."/>
            <person name="Morgenstern I."/>
            <person name="Morin E."/>
            <person name="Murat C."/>
            <person name="Nagy L.G."/>
            <person name="Nolan M."/>
            <person name="Ohm R.A."/>
            <person name="Patyshakuliyeva A."/>
            <person name="Rokas A."/>
            <person name="Ruiz-Duenas F.J."/>
            <person name="Sabat G."/>
            <person name="Salamov A."/>
            <person name="Samejima M."/>
            <person name="Schmutz J."/>
            <person name="Slot J.C."/>
            <person name="St John F."/>
            <person name="Stenlid J."/>
            <person name="Sun H."/>
            <person name="Sun S."/>
            <person name="Syed K."/>
            <person name="Tsang A."/>
            <person name="Wiebenga A."/>
            <person name="Young D."/>
            <person name="Pisabarro A."/>
            <person name="Eastwood D.C."/>
            <person name="Martin F."/>
            <person name="Cullen D."/>
            <person name="Grigoriev I.V."/>
            <person name="Hibbett D.S."/>
        </authorList>
    </citation>
    <scope>NUCLEOTIDE SEQUENCE [LARGE SCALE GENOMIC DNA]</scope>
    <source>
        <strain evidence="2 3">MD-104</strain>
    </source>
</reference>
<accession>A0A2H3JAB5</accession>